<gene>
    <name evidence="11" type="primary">crcB_1</name>
    <name evidence="10" type="synonym">crcB</name>
    <name evidence="10" type="synonym">fluC</name>
    <name evidence="11" type="ORF">BN1051_01969</name>
</gene>
<accession>A0A078MMW9</accession>
<keyword evidence="10" id="KW-0406">Ion transport</keyword>
<name>A0A078MMW9_9MICC</name>
<dbReference type="EMBL" id="LN483071">
    <property type="protein sequence ID" value="CEA08613.1"/>
    <property type="molecule type" value="Genomic_DNA"/>
</dbReference>
<evidence type="ECO:0000256" key="9">
    <source>
        <dbReference type="ARBA" id="ARBA00049940"/>
    </source>
</evidence>
<keyword evidence="3 10" id="KW-0812">Transmembrane</keyword>
<keyword evidence="4 10" id="KW-1133">Transmembrane helix</keyword>
<dbReference type="PATRIC" id="fig|1461584.3.peg.1945"/>
<evidence type="ECO:0000256" key="10">
    <source>
        <dbReference type="HAMAP-Rule" id="MF_00454"/>
    </source>
</evidence>
<comment type="subcellular location">
    <subcellularLocation>
        <location evidence="1 10">Cell membrane</location>
        <topology evidence="1 10">Multi-pass membrane protein</topology>
    </subcellularLocation>
</comment>
<dbReference type="HAMAP" id="MF_00454">
    <property type="entry name" value="FluC"/>
    <property type="match status" value="1"/>
</dbReference>
<evidence type="ECO:0000256" key="3">
    <source>
        <dbReference type="ARBA" id="ARBA00022692"/>
    </source>
</evidence>
<reference evidence="11" key="1">
    <citation type="submission" date="2014-07" db="EMBL/GenBank/DDBJ databases">
        <authorList>
            <person name="Urmite Genomes Urmite Genomes"/>
        </authorList>
    </citation>
    <scope>NUCLEOTIDE SEQUENCE</scope>
    <source>
        <strain evidence="11">11W110_air</strain>
    </source>
</reference>
<feature type="transmembrane region" description="Helical" evidence="10">
    <location>
        <begin position="41"/>
        <end position="62"/>
    </location>
</feature>
<dbReference type="GO" id="GO:0005886">
    <property type="term" value="C:plasma membrane"/>
    <property type="evidence" value="ECO:0007669"/>
    <property type="project" value="UniProtKB-SubCell"/>
</dbReference>
<dbReference type="InterPro" id="IPR003691">
    <property type="entry name" value="FluC"/>
</dbReference>
<protein>
    <recommendedName>
        <fullName evidence="10">Fluoride-specific ion channel FluC</fullName>
    </recommendedName>
</protein>
<comment type="similarity">
    <text evidence="7 10">Belongs to the fluoride channel Fluc/FEX (TC 1.A.43) family.</text>
</comment>
<evidence type="ECO:0000256" key="2">
    <source>
        <dbReference type="ARBA" id="ARBA00022475"/>
    </source>
</evidence>
<comment type="catalytic activity">
    <reaction evidence="8">
        <text>fluoride(in) = fluoride(out)</text>
        <dbReference type="Rhea" id="RHEA:76159"/>
        <dbReference type="ChEBI" id="CHEBI:17051"/>
    </reaction>
    <physiologicalReaction direction="left-to-right" evidence="8">
        <dbReference type="Rhea" id="RHEA:76160"/>
    </physiologicalReaction>
</comment>
<dbReference type="GO" id="GO:0062054">
    <property type="term" value="F:fluoride channel activity"/>
    <property type="evidence" value="ECO:0007669"/>
    <property type="project" value="UniProtKB-UniRule"/>
</dbReference>
<dbReference type="Pfam" id="PF02537">
    <property type="entry name" value="CRCB"/>
    <property type="match status" value="1"/>
</dbReference>
<keyword evidence="6 10" id="KW-0407">Ion channel</keyword>
<evidence type="ECO:0000256" key="1">
    <source>
        <dbReference type="ARBA" id="ARBA00004651"/>
    </source>
</evidence>
<dbReference type="GO" id="GO:0046872">
    <property type="term" value="F:metal ion binding"/>
    <property type="evidence" value="ECO:0007669"/>
    <property type="project" value="UniProtKB-KW"/>
</dbReference>
<feature type="binding site" evidence="10">
    <location>
        <position position="88"/>
    </location>
    <ligand>
        <name>Na(+)</name>
        <dbReference type="ChEBI" id="CHEBI:29101"/>
        <note>structural</note>
    </ligand>
</feature>
<evidence type="ECO:0000256" key="5">
    <source>
        <dbReference type="ARBA" id="ARBA00023136"/>
    </source>
</evidence>
<keyword evidence="5 10" id="KW-0472">Membrane</keyword>
<keyword evidence="2 10" id="KW-1003">Cell membrane</keyword>
<dbReference type="GO" id="GO:0140114">
    <property type="term" value="P:cellular detoxification of fluoride"/>
    <property type="evidence" value="ECO:0007669"/>
    <property type="project" value="UniProtKB-UniRule"/>
</dbReference>
<comment type="function">
    <text evidence="9 10">Fluoride-specific ion channel. Important for reducing fluoride concentration in the cell, thus reducing its toxicity.</text>
</comment>
<dbReference type="AlphaFoldDB" id="A0A078MMW9"/>
<evidence type="ECO:0000256" key="6">
    <source>
        <dbReference type="ARBA" id="ARBA00023303"/>
    </source>
</evidence>
<comment type="activity regulation">
    <text evidence="10">Na(+) is not transported, but it plays an essential structural role and its presence is essential for fluoride channel function.</text>
</comment>
<evidence type="ECO:0000256" key="7">
    <source>
        <dbReference type="ARBA" id="ARBA00035120"/>
    </source>
</evidence>
<feature type="transmembrane region" description="Helical" evidence="10">
    <location>
        <begin position="74"/>
        <end position="97"/>
    </location>
</feature>
<proteinExistence type="inferred from homology"/>
<feature type="binding site" evidence="10">
    <location>
        <position position="85"/>
    </location>
    <ligand>
        <name>Na(+)</name>
        <dbReference type="ChEBI" id="CHEBI:29101"/>
        <note>structural</note>
    </ligand>
</feature>
<feature type="transmembrane region" description="Helical" evidence="10">
    <location>
        <begin position="109"/>
        <end position="132"/>
    </location>
</feature>
<evidence type="ECO:0000313" key="11">
    <source>
        <dbReference type="EMBL" id="CEA08613.1"/>
    </source>
</evidence>
<keyword evidence="10" id="KW-0915">Sodium</keyword>
<keyword evidence="10" id="KW-0813">Transport</keyword>
<organism evidence="11">
    <name type="scientific">Arthrobacter saudimassiliensis</name>
    <dbReference type="NCBI Taxonomy" id="1461584"/>
    <lineage>
        <taxon>Bacteria</taxon>
        <taxon>Bacillati</taxon>
        <taxon>Actinomycetota</taxon>
        <taxon>Actinomycetes</taxon>
        <taxon>Micrococcales</taxon>
        <taxon>Micrococcaceae</taxon>
        <taxon>Arthrobacter</taxon>
    </lineage>
</organism>
<keyword evidence="10" id="KW-0479">Metal-binding</keyword>
<evidence type="ECO:0000256" key="4">
    <source>
        <dbReference type="ARBA" id="ARBA00022989"/>
    </source>
</evidence>
<evidence type="ECO:0000256" key="8">
    <source>
        <dbReference type="ARBA" id="ARBA00035585"/>
    </source>
</evidence>
<sequence>MTAGPQRAGLPAPRVWAAVAVGGAVGSEARYLLGLAFPQPAAGVDLVVLWVNVAASLALGWLTGRWSARPAPDWVRAGLGPGLLGGFSTFSALALSLERLTAAGSAAEAAGYLAASLLLGLGAAALGLFLGLRRGRNRGAGAGA</sequence>